<organism evidence="1 2">
    <name type="scientific">Paenibacillus violae</name>
    <dbReference type="NCBI Taxonomy" id="3077234"/>
    <lineage>
        <taxon>Bacteria</taxon>
        <taxon>Bacillati</taxon>
        <taxon>Bacillota</taxon>
        <taxon>Bacilli</taxon>
        <taxon>Bacillales</taxon>
        <taxon>Paenibacillaceae</taxon>
        <taxon>Paenibacillus</taxon>
    </lineage>
</organism>
<name>A0ABU3RNF2_9BACL</name>
<comment type="caution">
    <text evidence="1">The sequence shown here is derived from an EMBL/GenBank/DDBJ whole genome shotgun (WGS) entry which is preliminary data.</text>
</comment>
<evidence type="ECO:0000313" key="1">
    <source>
        <dbReference type="EMBL" id="MDU0205819.1"/>
    </source>
</evidence>
<reference evidence="1 2" key="1">
    <citation type="submission" date="2023-10" db="EMBL/GenBank/DDBJ databases">
        <title>Paenibacillus strain PFR10 Genome sequencing and assembly.</title>
        <authorList>
            <person name="Kim I."/>
        </authorList>
    </citation>
    <scope>NUCLEOTIDE SEQUENCE [LARGE SCALE GENOMIC DNA]</scope>
    <source>
        <strain evidence="1 2">PFR10</strain>
    </source>
</reference>
<dbReference type="Proteomes" id="UP001260980">
    <property type="component" value="Unassembled WGS sequence"/>
</dbReference>
<gene>
    <name evidence="1" type="ORF">RQP52_32555</name>
</gene>
<proteinExistence type="predicted"/>
<dbReference type="EMBL" id="JAWCUD010000016">
    <property type="protein sequence ID" value="MDU0205819.1"/>
    <property type="molecule type" value="Genomic_DNA"/>
</dbReference>
<evidence type="ECO:0000313" key="2">
    <source>
        <dbReference type="Proteomes" id="UP001260980"/>
    </source>
</evidence>
<keyword evidence="2" id="KW-1185">Reference proteome</keyword>
<protein>
    <submittedName>
        <fullName evidence="1">Uncharacterized protein</fullName>
    </submittedName>
</protein>
<dbReference type="RefSeq" id="WP_315955693.1">
    <property type="nucleotide sequence ID" value="NZ_JAWCUD010000016.1"/>
</dbReference>
<sequence>MEMKPSSDPLKAGIWYIKQVVGGNSSIVEEYFNRKKNSSEDRYVYHWPELVWVRRNDINLYHSFLLKLSLEQRRFILLREEIIGFTLSDLYDCFGIPKDRIAKFLGRYRAQYRRKSNKKSPKNRDIVPPQDAFTVDDWMVSFLAMLARVPPSWLVVEEPKSEWTTAHFQKNHHLVVGDIEFVTLLQTKAPVHDVIPVVLKFRDTELLFRLEQKGATFLLEYADTGLQLGAFEALIKLIRSMIVKIGLVRTIIPNQMNLAIIGGEPDLITPPEFIEVDLFKST</sequence>
<accession>A0ABU3RNF2</accession>